<keyword evidence="2" id="KW-1185">Reference proteome</keyword>
<sequence>MSVIWVGLFPNPYIKTCTILGCNEPHHGKGLCIKHYNMWAYGHRKKLVVRNLRPDNRQTVESFK</sequence>
<evidence type="ECO:0000313" key="1">
    <source>
        <dbReference type="EMBL" id="GBR72893.1"/>
    </source>
</evidence>
<protein>
    <submittedName>
        <fullName evidence="1">Uncharacterized protein</fullName>
    </submittedName>
</protein>
<dbReference type="Proteomes" id="UP000269352">
    <property type="component" value="Unassembled WGS sequence"/>
</dbReference>
<organism evidence="1 2">
    <name type="scientific">Termititenax aidoneus</name>
    <dbReference type="NCBI Taxonomy" id="2218524"/>
    <lineage>
        <taxon>Bacteria</taxon>
        <taxon>Bacillati</taxon>
        <taxon>Candidatus Margulisiibacteriota</taxon>
        <taxon>Candidatus Termititenacia</taxon>
        <taxon>Candidatus Termititenacales</taxon>
        <taxon>Candidatus Termititenacaceae</taxon>
        <taxon>Candidatus Termititenax</taxon>
    </lineage>
</organism>
<proteinExistence type="predicted"/>
<evidence type="ECO:0000313" key="2">
    <source>
        <dbReference type="Proteomes" id="UP000269352"/>
    </source>
</evidence>
<reference evidence="1 2" key="1">
    <citation type="journal article" date="2019" name="ISME J.">
        <title>Genome analyses of uncultured TG2/ZB3 bacteria in 'Margulisbacteria' specifically attached to ectosymbiotic spirochetes of protists in the termite gut.</title>
        <authorList>
            <person name="Utami Y.D."/>
            <person name="Kuwahara H."/>
            <person name="Igai K."/>
            <person name="Murakami T."/>
            <person name="Sugaya K."/>
            <person name="Morikawa T."/>
            <person name="Nagura Y."/>
            <person name="Yuki M."/>
            <person name="Deevong P."/>
            <person name="Inoue T."/>
            <person name="Kihara K."/>
            <person name="Lo N."/>
            <person name="Yamada A."/>
            <person name="Ohkuma M."/>
            <person name="Hongoh Y."/>
        </authorList>
    </citation>
    <scope>NUCLEOTIDE SEQUENCE [LARGE SCALE GENOMIC DNA]</scope>
    <source>
        <strain evidence="1">NkOx7-01</strain>
    </source>
</reference>
<accession>A0A388T9X4</accession>
<gene>
    <name evidence="1" type="ORF">NO1_0350</name>
</gene>
<dbReference type="EMBL" id="BGZN01000003">
    <property type="protein sequence ID" value="GBR72893.1"/>
    <property type="molecule type" value="Genomic_DNA"/>
</dbReference>
<comment type="caution">
    <text evidence="1">The sequence shown here is derived from an EMBL/GenBank/DDBJ whole genome shotgun (WGS) entry which is preliminary data.</text>
</comment>
<name>A0A388T9X4_TERA1</name>
<dbReference type="AlphaFoldDB" id="A0A388T9X4"/>